<feature type="region of interest" description="Disordered" evidence="1">
    <location>
        <begin position="205"/>
        <end position="230"/>
    </location>
</feature>
<dbReference type="Proteomes" id="UP000260828">
    <property type="component" value="Unassembled WGS sequence"/>
</dbReference>
<name>A0A1Y4MT45_9FIRM</name>
<gene>
    <name evidence="2" type="ORF">B5F11_17470</name>
    <name evidence="3" type="ORF">DXC40_13170</name>
</gene>
<accession>A0A1Y4MT45</accession>
<dbReference type="Proteomes" id="UP000196386">
    <property type="component" value="Unassembled WGS sequence"/>
</dbReference>
<reference evidence="2" key="2">
    <citation type="journal article" date="2018" name="BMC Genomics">
        <title>Whole genome sequencing and function prediction of 133 gut anaerobes isolated from chicken caecum in pure cultures.</title>
        <authorList>
            <person name="Medvecky M."/>
            <person name="Cejkova D."/>
            <person name="Polansky O."/>
            <person name="Karasova D."/>
            <person name="Kubasova T."/>
            <person name="Cizek A."/>
            <person name="Rychlik I."/>
        </authorList>
    </citation>
    <scope>NUCLEOTIDE SEQUENCE</scope>
    <source>
        <strain evidence="2">An175</strain>
    </source>
</reference>
<dbReference type="EMBL" id="QVME01000007">
    <property type="protein sequence ID" value="RGE66719.1"/>
    <property type="molecule type" value="Genomic_DNA"/>
</dbReference>
<protein>
    <submittedName>
        <fullName evidence="2">Uncharacterized protein</fullName>
    </submittedName>
</protein>
<evidence type="ECO:0000313" key="4">
    <source>
        <dbReference type="Proteomes" id="UP000196386"/>
    </source>
</evidence>
<reference evidence="3 5" key="3">
    <citation type="submission" date="2018-08" db="EMBL/GenBank/DDBJ databases">
        <title>A genome reference for cultivated species of the human gut microbiota.</title>
        <authorList>
            <person name="Zou Y."/>
            <person name="Xue W."/>
            <person name="Luo G."/>
        </authorList>
    </citation>
    <scope>NUCLEOTIDE SEQUENCE [LARGE SCALE GENOMIC DNA]</scope>
    <source>
        <strain evidence="3 5">TF05-12AC</strain>
    </source>
</reference>
<evidence type="ECO:0000313" key="3">
    <source>
        <dbReference type="EMBL" id="RGE66719.1"/>
    </source>
</evidence>
<evidence type="ECO:0000313" key="2">
    <source>
        <dbReference type="EMBL" id="OUP67597.1"/>
    </source>
</evidence>
<reference evidence="4" key="1">
    <citation type="submission" date="2017-04" db="EMBL/GenBank/DDBJ databases">
        <title>Function of individual gut microbiota members based on whole genome sequencing of pure cultures obtained from chicken caecum.</title>
        <authorList>
            <person name="Medvecky M."/>
            <person name="Cejkova D."/>
            <person name="Polansky O."/>
            <person name="Karasova D."/>
            <person name="Kubasova T."/>
            <person name="Cizek A."/>
            <person name="Rychlik I."/>
        </authorList>
    </citation>
    <scope>NUCLEOTIDE SEQUENCE [LARGE SCALE GENOMIC DNA]</scope>
    <source>
        <strain evidence="4">An175</strain>
    </source>
</reference>
<sequence>MVLFEKALGIGKRGEARVEYRKVYFRIRSRYQFDSGWPAETDAAKFHEESRSLFQSAGWDLQPCGDSTSDTVTKGWQELYLHPMNFSGIIEMDEIPAIQELLKDAKSFCCYGFDCYERYWDITDEEYLAQLETKREEITHEILERCRTKRKNLYITGPVALNVAQKFSVHRLCDKEGKHNLANRFVGELMEQLVQDGLLVTTKTRNGPGVRTATDAEISSPLPGQQQMTL</sequence>
<dbReference type="AlphaFoldDB" id="A0A1Y4MT45"/>
<proteinExistence type="predicted"/>
<comment type="caution">
    <text evidence="2">The sequence shown here is derived from an EMBL/GenBank/DDBJ whole genome shotgun (WGS) entry which is preliminary data.</text>
</comment>
<organism evidence="2 4">
    <name type="scientific">Anaerotruncus colihominis</name>
    <dbReference type="NCBI Taxonomy" id="169435"/>
    <lineage>
        <taxon>Bacteria</taxon>
        <taxon>Bacillati</taxon>
        <taxon>Bacillota</taxon>
        <taxon>Clostridia</taxon>
        <taxon>Eubacteriales</taxon>
        <taxon>Oscillospiraceae</taxon>
        <taxon>Anaerotruncus</taxon>
    </lineage>
</organism>
<evidence type="ECO:0000256" key="1">
    <source>
        <dbReference type="SAM" id="MobiDB-lite"/>
    </source>
</evidence>
<evidence type="ECO:0000313" key="5">
    <source>
        <dbReference type="Proteomes" id="UP000260828"/>
    </source>
</evidence>
<dbReference type="EMBL" id="NFKP01000030">
    <property type="protein sequence ID" value="OUP67597.1"/>
    <property type="molecule type" value="Genomic_DNA"/>
</dbReference>